<feature type="region of interest" description="Disordered" evidence="2">
    <location>
        <begin position="235"/>
        <end position="259"/>
    </location>
</feature>
<keyword evidence="1" id="KW-0175">Coiled coil</keyword>
<feature type="domain" description="Spermatogenesis-associated protein 1 C-terminal" evidence="3">
    <location>
        <begin position="854"/>
        <end position="999"/>
    </location>
</feature>
<feature type="compositionally biased region" description="Polar residues" evidence="2">
    <location>
        <begin position="682"/>
        <end position="691"/>
    </location>
</feature>
<comment type="caution">
    <text evidence="4">The sequence shown here is derived from an EMBL/GenBank/DDBJ whole genome shotgun (WGS) entry which is preliminary data.</text>
</comment>
<feature type="compositionally biased region" description="Polar residues" evidence="2">
    <location>
        <begin position="236"/>
        <end position="246"/>
    </location>
</feature>
<dbReference type="InterPro" id="IPR031478">
    <property type="entry name" value="SPATA1_C"/>
</dbReference>
<dbReference type="Proteomes" id="UP000318571">
    <property type="component" value="Chromosome 9"/>
</dbReference>
<feature type="region of interest" description="Disordered" evidence="2">
    <location>
        <begin position="609"/>
        <end position="691"/>
    </location>
</feature>
<dbReference type="PANTHER" id="PTHR14421">
    <property type="entry name" value="SPERMATOGENESIS-ASSOCIATED PROTEIN 1"/>
    <property type="match status" value="1"/>
</dbReference>
<gene>
    <name evidence="4" type="ORF">TCAL_10100</name>
</gene>
<evidence type="ECO:0000259" key="3">
    <source>
        <dbReference type="Pfam" id="PF15743"/>
    </source>
</evidence>
<dbReference type="AlphaFoldDB" id="A0A553NYI4"/>
<feature type="region of interest" description="Disordered" evidence="2">
    <location>
        <begin position="1"/>
        <end position="91"/>
    </location>
</feature>
<proteinExistence type="predicted"/>
<accession>A0A553NYI4</accession>
<evidence type="ECO:0000256" key="1">
    <source>
        <dbReference type="SAM" id="Coils"/>
    </source>
</evidence>
<feature type="compositionally biased region" description="Basic residues" evidence="2">
    <location>
        <begin position="24"/>
        <end position="36"/>
    </location>
</feature>
<feature type="compositionally biased region" description="Polar residues" evidence="2">
    <location>
        <begin position="466"/>
        <end position="477"/>
    </location>
</feature>
<feature type="coiled-coil region" evidence="1">
    <location>
        <begin position="973"/>
        <end position="1001"/>
    </location>
</feature>
<evidence type="ECO:0000256" key="2">
    <source>
        <dbReference type="SAM" id="MobiDB-lite"/>
    </source>
</evidence>
<dbReference type="InterPro" id="IPR039062">
    <property type="entry name" value="SPAT1"/>
</dbReference>
<dbReference type="Pfam" id="PF15743">
    <property type="entry name" value="SPATA1_C"/>
    <property type="match status" value="1"/>
</dbReference>
<organism evidence="4 5">
    <name type="scientific">Tigriopus californicus</name>
    <name type="common">Marine copepod</name>
    <dbReference type="NCBI Taxonomy" id="6832"/>
    <lineage>
        <taxon>Eukaryota</taxon>
        <taxon>Metazoa</taxon>
        <taxon>Ecdysozoa</taxon>
        <taxon>Arthropoda</taxon>
        <taxon>Crustacea</taxon>
        <taxon>Multicrustacea</taxon>
        <taxon>Hexanauplia</taxon>
        <taxon>Copepoda</taxon>
        <taxon>Harpacticoida</taxon>
        <taxon>Harpacticidae</taxon>
        <taxon>Tigriopus</taxon>
    </lineage>
</organism>
<feature type="compositionally biased region" description="Polar residues" evidence="2">
    <location>
        <begin position="63"/>
        <end position="79"/>
    </location>
</feature>
<feature type="compositionally biased region" description="Polar residues" evidence="2">
    <location>
        <begin position="1099"/>
        <end position="1112"/>
    </location>
</feature>
<protein>
    <recommendedName>
        <fullName evidence="3">Spermatogenesis-associated protein 1 C-terminal domain-containing protein</fullName>
    </recommendedName>
</protein>
<name>A0A553NYI4_TIGCA</name>
<feature type="region of interest" description="Disordered" evidence="2">
    <location>
        <begin position="443"/>
        <end position="489"/>
    </location>
</feature>
<dbReference type="PANTHER" id="PTHR14421:SF3">
    <property type="entry name" value="SPERMATOGENESIS-ASSOCIATED PROTEIN 1"/>
    <property type="match status" value="1"/>
</dbReference>
<evidence type="ECO:0000313" key="4">
    <source>
        <dbReference type="EMBL" id="TRY70490.1"/>
    </source>
</evidence>
<reference evidence="4 5" key="1">
    <citation type="journal article" date="2018" name="Nat. Ecol. Evol.">
        <title>Genomic signatures of mitonuclear coevolution across populations of Tigriopus californicus.</title>
        <authorList>
            <person name="Barreto F.S."/>
            <person name="Watson E.T."/>
            <person name="Lima T.G."/>
            <person name="Willett C.S."/>
            <person name="Edmands S."/>
            <person name="Li W."/>
            <person name="Burton R.S."/>
        </authorList>
    </citation>
    <scope>NUCLEOTIDE SEQUENCE [LARGE SCALE GENOMIC DNA]</scope>
    <source>
        <strain evidence="4 5">San Diego</strain>
    </source>
</reference>
<sequence length="1112" mass="123884">MTPAKIQEQHPFSPARGSHTVSPSRRKLYRKSRKKVIAVESQPSVQHSLSESESDELPELVAHTTQVPRCSSRNGTQIHNEARQDSGRVEHKSNLSEGAVMKDEMEDGLGDELDPWNWEQNGNLGDNGNHYMVLPPISNRNDVDHLENGKNPPLQSNQNLSVNVKSTDSESQNFVRLLLSKDLHDRDEAFHKTVQEIKKMEKFKNSTEEEIRMRIQRDLDEAKALVVPIAAAGSYRSGSQADGSKVQSKKRTSKSRPIDAELQLENDFDLNDNQIGVAFSGLINEDDSIETEMKVEEVDAQIAKPAFSEGANFSSLFPLRPDHDEQSHYLNYGTTSTHTESAQNRDDDIMDFSQSKDDEEFPSNRGEFPAFARSHILTMDRQRNLDQGAERGGSIKKFVHSSTPDEAFKFSMLKASLDYDALGEDTLEAKGLMTHGMARRKAITSGGGDLTSAKNSQGSRPRKGPNFSTSSTLSQDSLGPRDSQGSLVRCVGPGSLKSYIDYVKDEGFVPPPIIDPEMGVEFGIFADKTAQGGSTYDPDSSYNSRSSSRIIRPHQGVNTTTEAHTSIAAQFESIRLKAEVAQHTIQEFKNKFPRKKRLSVQYEEIESLDLDVDGNDESGSGMTKPSRHPHQSRQSRSQKAGRLSHRGTKKASSNGSVKVNGDHSLDGGGPARVDGDDFDLMDTSTTTSGYHSNGGVEAGLLMGGSAGFMSNDPKTFNGTQLPLPGSRLSHSTYPDEEEGLNQSFFDESELTEDWRSDDLSFDRDSRLDYDDQNTILLQDALLGNNLLAMLEEPKAKFNQKDDDNFLGGESALDLFLDRSVDGVIGERHPALVRTIRDLQSQKQNRAEKLRVQEDLFRTKAFRKEAEMRREHLLNRAKMLQARANKHKAKLSQMWEDKFKDEFAKTGPLEVVCNALREELDAAHKERIQAFEIKMQPIIIRDGPSKKANYKIQAARLHYDIYALTQRLRHTTMRAEHEEQRRERKERMVRKLREEISEKKTAITTVTKGIPFNKIEVRPEDQIPQPSFHPLPSNNKPSTKIGPRKPVYHPATPSVAAGTLSAAQRQFSGAGLRQGLLPALPNGGFRGANTSKKEGGPGSPTKTLSRTQTIPTK</sequence>
<feature type="region of interest" description="Disordered" evidence="2">
    <location>
        <begin position="1021"/>
        <end position="1051"/>
    </location>
</feature>
<feature type="coiled-coil region" evidence="1">
    <location>
        <begin position="862"/>
        <end position="889"/>
    </location>
</feature>
<feature type="region of interest" description="Disordered" evidence="2">
    <location>
        <begin position="1072"/>
        <end position="1112"/>
    </location>
</feature>
<evidence type="ECO:0000313" key="5">
    <source>
        <dbReference type="Proteomes" id="UP000318571"/>
    </source>
</evidence>
<dbReference type="EMBL" id="VCGU01000009">
    <property type="protein sequence ID" value="TRY70490.1"/>
    <property type="molecule type" value="Genomic_DNA"/>
</dbReference>
<keyword evidence="5" id="KW-1185">Reference proteome</keyword>
<feature type="compositionally biased region" description="Basic and acidic residues" evidence="2">
    <location>
        <begin position="80"/>
        <end position="91"/>
    </location>
</feature>